<keyword evidence="1" id="KW-1133">Transmembrane helix</keyword>
<dbReference type="AlphaFoldDB" id="A0A2T0UVK7"/>
<protein>
    <submittedName>
        <fullName evidence="2">Putative superfamily III holin-X</fullName>
    </submittedName>
</protein>
<dbReference type="RefSeq" id="WP_106362018.1">
    <property type="nucleotide sequence ID" value="NZ_PVTJ01000001.1"/>
</dbReference>
<name>A0A2T0UVK7_9ACTN</name>
<feature type="transmembrane region" description="Helical" evidence="1">
    <location>
        <begin position="45"/>
        <end position="64"/>
    </location>
</feature>
<organism evidence="2 3">
    <name type="scientific">Glycomyces artemisiae</name>
    <dbReference type="NCBI Taxonomy" id="1076443"/>
    <lineage>
        <taxon>Bacteria</taxon>
        <taxon>Bacillati</taxon>
        <taxon>Actinomycetota</taxon>
        <taxon>Actinomycetes</taxon>
        <taxon>Glycomycetales</taxon>
        <taxon>Glycomycetaceae</taxon>
        <taxon>Glycomyces</taxon>
    </lineage>
</organism>
<keyword evidence="1" id="KW-0472">Membrane</keyword>
<evidence type="ECO:0000313" key="3">
    <source>
        <dbReference type="Proteomes" id="UP000238176"/>
    </source>
</evidence>
<feature type="transmembrane region" description="Helical" evidence="1">
    <location>
        <begin position="21"/>
        <end position="39"/>
    </location>
</feature>
<dbReference type="OrthoDB" id="5193002at2"/>
<evidence type="ECO:0000313" key="2">
    <source>
        <dbReference type="EMBL" id="PRY61953.1"/>
    </source>
</evidence>
<comment type="caution">
    <text evidence="2">The sequence shown here is derived from an EMBL/GenBank/DDBJ whole genome shotgun (WGS) entry which is preliminary data.</text>
</comment>
<proteinExistence type="predicted"/>
<dbReference type="Proteomes" id="UP000238176">
    <property type="component" value="Unassembled WGS sequence"/>
</dbReference>
<evidence type="ECO:0000256" key="1">
    <source>
        <dbReference type="SAM" id="Phobius"/>
    </source>
</evidence>
<reference evidence="2 3" key="1">
    <citation type="submission" date="2018-03" db="EMBL/GenBank/DDBJ databases">
        <title>Genomic Encyclopedia of Type Strains, Phase III (KMG-III): the genomes of soil and plant-associated and newly described type strains.</title>
        <authorList>
            <person name="Whitman W."/>
        </authorList>
    </citation>
    <scope>NUCLEOTIDE SEQUENCE [LARGE SCALE GENOMIC DNA]</scope>
    <source>
        <strain evidence="2 3">CGMCC 4.7067</strain>
    </source>
</reference>
<gene>
    <name evidence="2" type="ORF">B0I28_101277</name>
</gene>
<keyword evidence="1" id="KW-0812">Transmembrane</keyword>
<keyword evidence="3" id="KW-1185">Reference proteome</keyword>
<accession>A0A2T0UVK7</accession>
<sequence length="85" mass="9292">MREFDDEIEKAVKRAGKAAGWMFAIGVLTLLLGLFASFGTYGFGFLVALPGAGLMFALGVIINLQGMQLMETWRQGCRDAETSER</sequence>
<dbReference type="EMBL" id="PVTJ01000001">
    <property type="protein sequence ID" value="PRY61953.1"/>
    <property type="molecule type" value="Genomic_DNA"/>
</dbReference>